<sequence>MINLNKYKINASLTCINLCNIKDSMQEINNSSISNLHYDVVDGRFNNCFMFGDRMLPVFKSLTDKSIIVHLACEEPTLYIPTFIKNKADGIIIHYESKCDVLSNLKIIKQAGLQAILGFCCTTDVPDDFLTYANEADSILKLTVFPGFSGQKFYKPALEHIKEMKKRMDKENISIPIEVDGNINRNTILSCAMAGATLFTGGTSGLFNKNHTLQENLSILYKTLENGVNDDVHHYE</sequence>
<dbReference type="GO" id="GO:0005975">
    <property type="term" value="P:carbohydrate metabolic process"/>
    <property type="evidence" value="ECO:0007669"/>
    <property type="project" value="InterPro"/>
</dbReference>
<keyword evidence="2" id="KW-0413">Isomerase</keyword>
<dbReference type="Proteomes" id="UP000540014">
    <property type="component" value="Unassembled WGS sequence"/>
</dbReference>
<evidence type="ECO:0000313" key="3">
    <source>
        <dbReference type="EMBL" id="NME45104.1"/>
    </source>
</evidence>
<dbReference type="AlphaFoldDB" id="A0A7X9NJ21"/>
<dbReference type="Pfam" id="PF00834">
    <property type="entry name" value="Ribul_P_3_epim"/>
    <property type="match status" value="1"/>
</dbReference>
<dbReference type="InterPro" id="IPR011060">
    <property type="entry name" value="RibuloseP-bd_barrel"/>
</dbReference>
<dbReference type="PANTHER" id="PTHR11749">
    <property type="entry name" value="RIBULOSE-5-PHOSPHATE-3-EPIMERASE"/>
    <property type="match status" value="1"/>
</dbReference>
<dbReference type="EMBL" id="JABAFR010000025">
    <property type="protein sequence ID" value="NME45104.1"/>
    <property type="molecule type" value="Genomic_DNA"/>
</dbReference>
<evidence type="ECO:0000256" key="2">
    <source>
        <dbReference type="ARBA" id="ARBA00023235"/>
    </source>
</evidence>
<dbReference type="InterPro" id="IPR013785">
    <property type="entry name" value="Aldolase_TIM"/>
</dbReference>
<protein>
    <submittedName>
        <fullName evidence="3">Ribulose-phosphate 3-epimerase</fullName>
    </submittedName>
</protein>
<dbReference type="RefSeq" id="WP_168966212.1">
    <property type="nucleotide sequence ID" value="NZ_JABAFR010000025.1"/>
</dbReference>
<dbReference type="SUPFAM" id="SSF51366">
    <property type="entry name" value="Ribulose-phoshate binding barrel"/>
    <property type="match status" value="1"/>
</dbReference>
<proteinExistence type="predicted"/>
<reference evidence="3 4" key="1">
    <citation type="submission" date="2020-04" db="EMBL/GenBank/DDBJ databases">
        <authorList>
            <person name="Hitch T.C.A."/>
            <person name="Wylensek D."/>
            <person name="Clavel T."/>
        </authorList>
    </citation>
    <scope>NUCLEOTIDE SEQUENCE [LARGE SCALE GENOMIC DNA]</scope>
    <source>
        <strain evidence="3 4">BSM-383-APC-22F</strain>
    </source>
</reference>
<dbReference type="InterPro" id="IPR000056">
    <property type="entry name" value="Ribul_P_3_epim-like"/>
</dbReference>
<dbReference type="Gene3D" id="3.20.20.70">
    <property type="entry name" value="Aldolase class I"/>
    <property type="match status" value="1"/>
</dbReference>
<evidence type="ECO:0000313" key="4">
    <source>
        <dbReference type="Proteomes" id="UP000540014"/>
    </source>
</evidence>
<accession>A0A7X9NJ21</accession>
<dbReference type="GO" id="GO:0046872">
    <property type="term" value="F:metal ion binding"/>
    <property type="evidence" value="ECO:0007669"/>
    <property type="project" value="UniProtKB-KW"/>
</dbReference>
<evidence type="ECO:0000256" key="1">
    <source>
        <dbReference type="ARBA" id="ARBA00022723"/>
    </source>
</evidence>
<keyword evidence="1" id="KW-0479">Metal-binding</keyword>
<gene>
    <name evidence="3" type="ORF">HF861_09450</name>
</gene>
<dbReference type="GO" id="GO:0016857">
    <property type="term" value="F:racemase and epimerase activity, acting on carbohydrates and derivatives"/>
    <property type="evidence" value="ECO:0007669"/>
    <property type="project" value="InterPro"/>
</dbReference>
<name>A0A7X9NJ21_9FIRM</name>
<organism evidence="3 4">
    <name type="scientific">Faecalicoccus pleomorphus</name>
    <dbReference type="NCBI Taxonomy" id="1323"/>
    <lineage>
        <taxon>Bacteria</taxon>
        <taxon>Bacillati</taxon>
        <taxon>Bacillota</taxon>
        <taxon>Erysipelotrichia</taxon>
        <taxon>Erysipelotrichales</taxon>
        <taxon>Erysipelotrichaceae</taxon>
        <taxon>Faecalicoccus</taxon>
    </lineage>
</organism>
<comment type="caution">
    <text evidence="3">The sequence shown here is derived from an EMBL/GenBank/DDBJ whole genome shotgun (WGS) entry which is preliminary data.</text>
</comment>